<feature type="domain" description="NYN" evidence="1">
    <location>
        <begin position="33"/>
        <end position="171"/>
    </location>
</feature>
<protein>
    <submittedName>
        <fullName evidence="2">NYN domain-containing protein</fullName>
    </submittedName>
</protein>
<accession>A0A495Y2C3</accession>
<evidence type="ECO:0000259" key="1">
    <source>
        <dbReference type="Pfam" id="PF01936"/>
    </source>
</evidence>
<gene>
    <name evidence="2" type="ORF">DFJ68_2872</name>
</gene>
<organism evidence="2 3">
    <name type="scientific">Terracoccus luteus</name>
    <dbReference type="NCBI Taxonomy" id="53356"/>
    <lineage>
        <taxon>Bacteria</taxon>
        <taxon>Bacillati</taxon>
        <taxon>Actinomycetota</taxon>
        <taxon>Actinomycetes</taxon>
        <taxon>Micrococcales</taxon>
        <taxon>Intrasporangiaceae</taxon>
        <taxon>Terracoccus</taxon>
    </lineage>
</organism>
<dbReference type="Proteomes" id="UP000278440">
    <property type="component" value="Unassembled WGS sequence"/>
</dbReference>
<dbReference type="AlphaFoldDB" id="A0A495Y2C3"/>
<dbReference type="GO" id="GO:0004540">
    <property type="term" value="F:RNA nuclease activity"/>
    <property type="evidence" value="ECO:0007669"/>
    <property type="project" value="InterPro"/>
</dbReference>
<reference evidence="2 3" key="1">
    <citation type="submission" date="2018-10" db="EMBL/GenBank/DDBJ databases">
        <title>Sequencing the genomes of 1000 actinobacteria strains.</title>
        <authorList>
            <person name="Klenk H.-P."/>
        </authorList>
    </citation>
    <scope>NUCLEOTIDE SEQUENCE [LARGE SCALE GENOMIC DNA]</scope>
    <source>
        <strain evidence="2 3">DSM 44267</strain>
    </source>
</reference>
<dbReference type="InterPro" id="IPR021139">
    <property type="entry name" value="NYN"/>
</dbReference>
<dbReference type="RefSeq" id="WP_121034252.1">
    <property type="nucleotide sequence ID" value="NZ_RBXT01000001.1"/>
</dbReference>
<dbReference type="OrthoDB" id="9800236at2"/>
<keyword evidence="3" id="KW-1185">Reference proteome</keyword>
<evidence type="ECO:0000313" key="3">
    <source>
        <dbReference type="Proteomes" id="UP000278440"/>
    </source>
</evidence>
<dbReference type="Gene3D" id="3.40.50.1010">
    <property type="entry name" value="5'-nuclease"/>
    <property type="match status" value="1"/>
</dbReference>
<dbReference type="Pfam" id="PF01936">
    <property type="entry name" value="NYN"/>
    <property type="match status" value="1"/>
</dbReference>
<comment type="caution">
    <text evidence="2">The sequence shown here is derived from an EMBL/GenBank/DDBJ whole genome shotgun (WGS) entry which is preliminary data.</text>
</comment>
<sequence>MRSYCALYVDAGYLLASAATRVTGTSLRGGVTVVYRDLIAALVRQAESESGLPVLRVNWYDASSKPGGEPDAYQNAIGMLPRVKLRLGRMSPGGEQKGVDLRIGLDLATQGRNRVADVMYLVSGDDDLTEAVEEAQSNGVQVVLLAAPNAQGQAHAVSRHLQREADGIVVIDPLTIDRAVTARKAPTESTVVADGVGPDADAAGSAAAAAAVVGAVSGSVAGGVSGGVGAPVGADGTTPRMPVAPRPTPADFAGRKATLPALPKPADGRTGAGVGPTTSLVYSSTTGVGSVGPVDHDYPADVDRVVDEVAAGVGETWSKTITEAERRTVLAERPSIPRELDKALLMDLSDRLGVYDIDERLRFMLRQAFWRHLD</sequence>
<evidence type="ECO:0000313" key="2">
    <source>
        <dbReference type="EMBL" id="RKT79404.1"/>
    </source>
</evidence>
<dbReference type="EMBL" id="RBXT01000001">
    <property type="protein sequence ID" value="RKT79404.1"/>
    <property type="molecule type" value="Genomic_DNA"/>
</dbReference>
<name>A0A495Y2C3_9MICO</name>
<proteinExistence type="predicted"/>